<accession>A0AAU9JD35</accession>
<evidence type="ECO:0000259" key="3">
    <source>
        <dbReference type="PROSITE" id="PS51840"/>
    </source>
</evidence>
<organism evidence="4 5">
    <name type="scientific">Blepharisma stoltei</name>
    <dbReference type="NCBI Taxonomy" id="1481888"/>
    <lineage>
        <taxon>Eukaryota</taxon>
        <taxon>Sar</taxon>
        <taxon>Alveolata</taxon>
        <taxon>Ciliophora</taxon>
        <taxon>Postciliodesmatophora</taxon>
        <taxon>Heterotrichea</taxon>
        <taxon>Heterotrichida</taxon>
        <taxon>Blepharismidae</taxon>
        <taxon>Blepharisma</taxon>
    </lineage>
</organism>
<feature type="region of interest" description="Disordered" evidence="2">
    <location>
        <begin position="694"/>
        <end position="714"/>
    </location>
</feature>
<proteinExistence type="predicted"/>
<dbReference type="AlphaFoldDB" id="A0AAU9JD35"/>
<feature type="compositionally biased region" description="Polar residues" evidence="2">
    <location>
        <begin position="705"/>
        <end position="714"/>
    </location>
</feature>
<sequence>MSKFLRRVGTKKQVFSYDITVHYLEMALTLPVRINVVWKRRKKRIETRNKNALSPSVGRVEINETLTMINTLYQEKSGQFMKKKAALSFQAIVEGKGMKKVGNLELNIADYHVNPLNEQVFSVAGCPDKNSRVCISVRAQPLGEAVLADNMSEASGVSGISMGTEGDYNGQLFNEQDLTGFEEETHQQRVVPGVNGKPPMLKPILRLPESGPMNPMRIAEAMENQRIKLEEDSSSSKLSDFRAQISLLERENQQLKTDKEELKVELGIQYEKFKKERENLLEHIKKVDTEREDFRKREEKIKIKLTKAEDKLLKMKSINENLLQDLKDAELNSSQNSGDTERLRNEAQKLKENVGFLQEKVKGLESQIEEMNRENANLKNSLSYSQEQNNQLKTTIDRMRQEFSDSREQLVGNAPEDSSFAAYKKKTDLMINNYKREIALHEQEKEEALSRQTELMLELQKAKSDVSMIEDKYKYRLKELETENNEIKEENNNLNQRLDEESQSKRLLERQTMTAKGDVESKLIRLNKQYQELKAQKEQLEVQLAESERTHKQSQMDTDSYNVQKLQEKISSQEKSLNRLKQELKEKDLELEDIYSHKETLEKDNFTLREQLKLATTTEFSDPANLILQDQIHDLEQKLLASESAHKEDKISSSRQISMLEKQLEILENKKRDITAEYEEKLSKLAIENQMLRQNSSENKRSQPEVKSTSQLAASVQEENLKQELRILELEVAESKSKSEQLQADFKQMEKKYVDAKMGWANSDLEKESLIQKYRDAQEQLRDYSSQFTMMEVELYKINERFGQTLNNNNELEMEIQALRQQMEEGDKSKKKKH</sequence>
<dbReference type="Gene3D" id="1.10.287.1490">
    <property type="match status" value="1"/>
</dbReference>
<evidence type="ECO:0000256" key="1">
    <source>
        <dbReference type="SAM" id="Coils"/>
    </source>
</evidence>
<feature type="domain" description="C2 NT-type" evidence="3">
    <location>
        <begin position="5"/>
        <end position="141"/>
    </location>
</feature>
<keyword evidence="5" id="KW-1185">Reference proteome</keyword>
<dbReference type="Pfam" id="PF10358">
    <property type="entry name" value="NT-C2"/>
    <property type="match status" value="1"/>
</dbReference>
<dbReference type="EMBL" id="CAJZBQ010000029">
    <property type="protein sequence ID" value="CAG9321929.1"/>
    <property type="molecule type" value="Genomic_DNA"/>
</dbReference>
<feature type="coiled-coil region" evidence="1">
    <location>
        <begin position="238"/>
        <end position="597"/>
    </location>
</feature>
<gene>
    <name evidence="4" type="ORF">BSTOLATCC_MIC29833</name>
</gene>
<evidence type="ECO:0000256" key="2">
    <source>
        <dbReference type="SAM" id="MobiDB-lite"/>
    </source>
</evidence>
<evidence type="ECO:0000313" key="4">
    <source>
        <dbReference type="EMBL" id="CAG9321929.1"/>
    </source>
</evidence>
<name>A0AAU9JD35_9CILI</name>
<reference evidence="4" key="1">
    <citation type="submission" date="2021-09" db="EMBL/GenBank/DDBJ databases">
        <authorList>
            <consortium name="AG Swart"/>
            <person name="Singh M."/>
            <person name="Singh A."/>
            <person name="Seah K."/>
            <person name="Emmerich C."/>
        </authorList>
    </citation>
    <scope>NUCLEOTIDE SEQUENCE</scope>
    <source>
        <strain evidence="4">ATCC30299</strain>
    </source>
</reference>
<protein>
    <recommendedName>
        <fullName evidence="3">C2 NT-type domain-containing protein</fullName>
    </recommendedName>
</protein>
<comment type="caution">
    <text evidence="4">The sequence shown here is derived from an EMBL/GenBank/DDBJ whole genome shotgun (WGS) entry which is preliminary data.</text>
</comment>
<dbReference type="Proteomes" id="UP001162131">
    <property type="component" value="Unassembled WGS sequence"/>
</dbReference>
<dbReference type="PROSITE" id="PS51840">
    <property type="entry name" value="C2_NT"/>
    <property type="match status" value="1"/>
</dbReference>
<evidence type="ECO:0000313" key="5">
    <source>
        <dbReference type="Proteomes" id="UP001162131"/>
    </source>
</evidence>
<dbReference type="InterPro" id="IPR019448">
    <property type="entry name" value="NT-C2"/>
</dbReference>
<keyword evidence="1" id="KW-0175">Coiled coil</keyword>